<comment type="caution">
    <text evidence="1">The sequence shown here is derived from an EMBL/GenBank/DDBJ whole genome shotgun (WGS) entry which is preliminary data.</text>
</comment>
<dbReference type="RefSeq" id="WP_167235732.1">
    <property type="nucleotide sequence ID" value="NZ_WHJF01000007.1"/>
</dbReference>
<dbReference type="EMBL" id="WHJF01000007">
    <property type="protein sequence ID" value="NHZ61478.1"/>
    <property type="molecule type" value="Genomic_DNA"/>
</dbReference>
<name>A0ABX0MFC6_9BURK</name>
<organism evidence="1 2">
    <name type="scientific">Massilia genomosp. 1</name>
    <dbReference type="NCBI Taxonomy" id="2609280"/>
    <lineage>
        <taxon>Bacteria</taxon>
        <taxon>Pseudomonadati</taxon>
        <taxon>Pseudomonadota</taxon>
        <taxon>Betaproteobacteria</taxon>
        <taxon>Burkholderiales</taxon>
        <taxon>Oxalobacteraceae</taxon>
        <taxon>Telluria group</taxon>
        <taxon>Massilia</taxon>
    </lineage>
</organism>
<keyword evidence="2" id="KW-1185">Reference proteome</keyword>
<gene>
    <name evidence="1" type="ORF">F1735_04035</name>
</gene>
<dbReference type="Proteomes" id="UP000610594">
    <property type="component" value="Unassembled WGS sequence"/>
</dbReference>
<sequence>MDLHTTLTIDDFRNKCDKVRNDAESYHMHPSSAYWELADIVLASLAQTASAALFTESQADVRRIVLRALRHYRRTGQRELCAVPDARLWDGGPEARAAITTLAAANLVPQSMTRIAVPVPVFRGLECIRAIEPLQQRLPAEDSLLRVELVGLAREVPNPRARPDQWTMSLQITEDERRSIDAGAYERVVVRSCVATFAMRRNVWMDFWPRFTLGDVRRFSVIQKGNPFGNRKLIVKLDMGDKGKISCGDMELLRLEDISCAG</sequence>
<accession>A0ABX0MFC6</accession>
<protein>
    <submittedName>
        <fullName evidence="1">Uncharacterized protein</fullName>
    </submittedName>
</protein>
<evidence type="ECO:0000313" key="1">
    <source>
        <dbReference type="EMBL" id="NHZ61478.1"/>
    </source>
</evidence>
<proteinExistence type="predicted"/>
<evidence type="ECO:0000313" key="2">
    <source>
        <dbReference type="Proteomes" id="UP000610594"/>
    </source>
</evidence>
<reference evidence="1 2" key="1">
    <citation type="submission" date="2019-10" db="EMBL/GenBank/DDBJ databases">
        <title>Taxonomy of Antarctic Massilia spp.: description of Massilia rubra sp. nov., Massilia aquatica sp. nov., Massilia mucilaginosa sp. nov., Massilia frigida sp. nov. isolated from streams, lakes and regoliths.</title>
        <authorList>
            <person name="Holochova P."/>
            <person name="Sedlacek I."/>
            <person name="Kralova S."/>
            <person name="Maslanova I."/>
            <person name="Busse H.-J."/>
            <person name="Stankova E."/>
            <person name="Vrbovska V."/>
            <person name="Kovarovic V."/>
            <person name="Bartak M."/>
            <person name="Svec P."/>
            <person name="Pantucek R."/>
        </authorList>
    </citation>
    <scope>NUCLEOTIDE SEQUENCE [LARGE SCALE GENOMIC DNA]</scope>
    <source>
        <strain evidence="1 2">CCM 8694</strain>
    </source>
</reference>